<dbReference type="AlphaFoldDB" id="A0A0V1D0G4"/>
<keyword evidence="2" id="KW-1185">Reference proteome</keyword>
<organism evidence="1 2">
    <name type="scientific">Trichinella britovi</name>
    <name type="common">Parasitic roundworm</name>
    <dbReference type="NCBI Taxonomy" id="45882"/>
    <lineage>
        <taxon>Eukaryota</taxon>
        <taxon>Metazoa</taxon>
        <taxon>Ecdysozoa</taxon>
        <taxon>Nematoda</taxon>
        <taxon>Enoplea</taxon>
        <taxon>Dorylaimia</taxon>
        <taxon>Trichinellida</taxon>
        <taxon>Trichinellidae</taxon>
        <taxon>Trichinella</taxon>
    </lineage>
</organism>
<name>A0A0V1D0G4_TRIBR</name>
<gene>
    <name evidence="1" type="ORF">T03_13657</name>
</gene>
<sequence>MARGGRSSSRTNSAQLYRAVDVDQVQRKIERLVRSANEPLRKVLGKALLDEEEPRTVLCEVVLLQLLVFQTSPFQLLTGQMYVDLPAVKDQNPDWNRQGAVPLGGGADGATVTRV</sequence>
<comment type="caution">
    <text evidence="1">The sequence shown here is derived from an EMBL/GenBank/DDBJ whole genome shotgun (WGS) entry which is preliminary data.</text>
</comment>
<dbReference type="Proteomes" id="UP000054653">
    <property type="component" value="Unassembled WGS sequence"/>
</dbReference>
<accession>A0A0V1D0G4</accession>
<proteinExistence type="predicted"/>
<protein>
    <submittedName>
        <fullName evidence="1">Uncharacterized protein</fullName>
    </submittedName>
</protein>
<evidence type="ECO:0000313" key="2">
    <source>
        <dbReference type="Proteomes" id="UP000054653"/>
    </source>
</evidence>
<dbReference type="EMBL" id="JYDI01000061">
    <property type="protein sequence ID" value="KRY54961.1"/>
    <property type="molecule type" value="Genomic_DNA"/>
</dbReference>
<reference evidence="1 2" key="1">
    <citation type="submission" date="2015-01" db="EMBL/GenBank/DDBJ databases">
        <title>Evolution of Trichinella species and genotypes.</title>
        <authorList>
            <person name="Korhonen P.K."/>
            <person name="Edoardo P."/>
            <person name="Giuseppe L.R."/>
            <person name="Gasser R.B."/>
        </authorList>
    </citation>
    <scope>NUCLEOTIDE SEQUENCE [LARGE SCALE GENOMIC DNA]</scope>
    <source>
        <strain evidence="1">ISS120</strain>
    </source>
</reference>
<evidence type="ECO:0000313" key="1">
    <source>
        <dbReference type="EMBL" id="KRY54961.1"/>
    </source>
</evidence>